<accession>A0A829YE28</accession>
<evidence type="ECO:0000313" key="2">
    <source>
        <dbReference type="EMBL" id="GFE81118.1"/>
    </source>
</evidence>
<evidence type="ECO:0000256" key="1">
    <source>
        <dbReference type="SAM" id="MobiDB-lite"/>
    </source>
</evidence>
<protein>
    <submittedName>
        <fullName evidence="2">Uncharacterized protein</fullName>
    </submittedName>
</protein>
<gene>
    <name evidence="2" type="ORF">GCM10011487_31180</name>
</gene>
<dbReference type="Proteomes" id="UP000445000">
    <property type="component" value="Unassembled WGS sequence"/>
</dbReference>
<dbReference type="AlphaFoldDB" id="A0A829YE28"/>
<name>A0A829YE28_9GAMM</name>
<sequence>MSQSAEKPVSAPGSERKSGRAVFDENRTVWEWQTATGVFERHVSDEQLARLENASLQLVEQQRYEGRAIYGETGNQAAYSARKQAFVGRPAPAVRSSSTGTLRQFWRRLLPST</sequence>
<evidence type="ECO:0000313" key="3">
    <source>
        <dbReference type="Proteomes" id="UP000445000"/>
    </source>
</evidence>
<comment type="caution">
    <text evidence="2">The sequence shown here is derived from an EMBL/GenBank/DDBJ whole genome shotgun (WGS) entry which is preliminary data.</text>
</comment>
<keyword evidence="3" id="KW-1185">Reference proteome</keyword>
<organism evidence="2 3">
    <name type="scientific">Steroidobacter agaridevorans</name>
    <dbReference type="NCBI Taxonomy" id="2695856"/>
    <lineage>
        <taxon>Bacteria</taxon>
        <taxon>Pseudomonadati</taxon>
        <taxon>Pseudomonadota</taxon>
        <taxon>Gammaproteobacteria</taxon>
        <taxon>Steroidobacterales</taxon>
        <taxon>Steroidobacteraceae</taxon>
        <taxon>Steroidobacter</taxon>
    </lineage>
</organism>
<reference evidence="3" key="1">
    <citation type="submission" date="2020-01" db="EMBL/GenBank/DDBJ databases">
        <title>'Steroidobacter agaridevorans' sp. nov., agar-degrading bacteria isolated from rhizosphere soils.</title>
        <authorList>
            <person name="Ikenaga M."/>
            <person name="Kataoka M."/>
            <person name="Murouchi A."/>
            <person name="Katsuragi S."/>
            <person name="Sakai M."/>
        </authorList>
    </citation>
    <scope>NUCLEOTIDE SEQUENCE [LARGE SCALE GENOMIC DNA]</scope>
    <source>
        <strain evidence="3">YU21-B</strain>
    </source>
</reference>
<dbReference type="EMBL" id="BLJN01000003">
    <property type="protein sequence ID" value="GFE81118.1"/>
    <property type="molecule type" value="Genomic_DNA"/>
</dbReference>
<proteinExistence type="predicted"/>
<dbReference type="RefSeq" id="WP_161812811.1">
    <property type="nucleotide sequence ID" value="NZ_BLJN01000003.1"/>
</dbReference>
<feature type="region of interest" description="Disordered" evidence="1">
    <location>
        <begin position="1"/>
        <end position="22"/>
    </location>
</feature>